<dbReference type="AlphaFoldDB" id="A0A7C8K7F6"/>
<sequence>MGKTFLSLPYEIKYKILAEALGDQFDFVFKSGMQVREVREKAVTDEWDDDYCLLVRVVPTRVPTRYLLVCHEFKTVAIKVASDMDKLASQNQSQVTKDVVLKGGLPACSYYGWGQVFDQLWDDKKPSRIILAHHPPNPWHFLAQVNSMASMRSIYFTKAVTTWGYRGFEKLWHTHYPHNGSETASWISIFLSANFPVLETIAIGVGKKVSPRHKSGLPIVQMLRWLRTGPRNCLQYQFGLPLLEVMDERNPRSRSLELIFEKKGKGIEIPLDLNSYCMPPLGYKWVKKISPDSEITGRGRYINEWDDFNRVEICKEEEGEVLKIKLGHMDEDEMYHLEEDEMFHSVFKCEEACPDTTGLFETFPESITTVFE</sequence>
<reference evidence="1 2" key="1">
    <citation type="submission" date="2019-03" db="EMBL/GenBank/DDBJ databases">
        <title>Nematode-trapping fungi genome.</title>
        <authorList>
            <person name="Vidal-Diez De Ulzurrun G."/>
        </authorList>
    </citation>
    <scope>NUCLEOTIDE SEQUENCE [LARGE SCALE GENOMIC DNA]</scope>
    <source>
        <strain evidence="1 2">TWF154</strain>
    </source>
</reference>
<evidence type="ECO:0000313" key="1">
    <source>
        <dbReference type="EMBL" id="TGJ70756.1"/>
    </source>
</evidence>
<evidence type="ECO:0000313" key="2">
    <source>
        <dbReference type="Proteomes" id="UP000297595"/>
    </source>
</evidence>
<dbReference type="Proteomes" id="UP000297595">
    <property type="component" value="Unassembled WGS sequence"/>
</dbReference>
<organism evidence="1 2">
    <name type="scientific">Orbilia oligospora</name>
    <name type="common">Nematode-trapping fungus</name>
    <name type="synonym">Arthrobotrys oligospora</name>
    <dbReference type="NCBI Taxonomy" id="2813651"/>
    <lineage>
        <taxon>Eukaryota</taxon>
        <taxon>Fungi</taxon>
        <taxon>Dikarya</taxon>
        <taxon>Ascomycota</taxon>
        <taxon>Pezizomycotina</taxon>
        <taxon>Orbiliomycetes</taxon>
        <taxon>Orbiliales</taxon>
        <taxon>Orbiliaceae</taxon>
        <taxon>Orbilia</taxon>
    </lineage>
</organism>
<dbReference type="OrthoDB" id="5282776at2759"/>
<gene>
    <name evidence="1" type="ORF">EYR41_002776</name>
</gene>
<dbReference type="EMBL" id="SOZJ01000002">
    <property type="protein sequence ID" value="TGJ70756.1"/>
    <property type="molecule type" value="Genomic_DNA"/>
</dbReference>
<name>A0A7C8K7F6_ORBOL</name>
<accession>A0A7C8K7F6</accession>
<protein>
    <submittedName>
        <fullName evidence="1">Uncharacterized protein</fullName>
    </submittedName>
</protein>
<proteinExistence type="predicted"/>
<comment type="caution">
    <text evidence="1">The sequence shown here is derived from an EMBL/GenBank/DDBJ whole genome shotgun (WGS) entry which is preliminary data.</text>
</comment>